<name>A0A267M8P6_9FIRM</name>
<keyword evidence="2" id="KW-1003">Cell membrane</keyword>
<evidence type="ECO:0000256" key="8">
    <source>
        <dbReference type="SAM" id="Phobius"/>
    </source>
</evidence>
<evidence type="ECO:0000256" key="4">
    <source>
        <dbReference type="ARBA" id="ARBA00022679"/>
    </source>
</evidence>
<feature type="transmembrane region" description="Helical" evidence="8">
    <location>
        <begin position="417"/>
        <end position="435"/>
    </location>
</feature>
<reference evidence="9 10" key="1">
    <citation type="submission" date="2017-06" db="EMBL/GenBank/DDBJ databases">
        <title>Draft genome sequence of anaerobic fermentative bacterium Anaeromicrobium sediminis DY2726D isolated from West Pacific Ocean sediments.</title>
        <authorList>
            <person name="Zeng X."/>
        </authorList>
    </citation>
    <scope>NUCLEOTIDE SEQUENCE [LARGE SCALE GENOMIC DNA]</scope>
    <source>
        <strain evidence="9 10">DY2726D</strain>
    </source>
</reference>
<proteinExistence type="predicted"/>
<evidence type="ECO:0000256" key="6">
    <source>
        <dbReference type="ARBA" id="ARBA00022989"/>
    </source>
</evidence>
<keyword evidence="5 8" id="KW-0812">Transmembrane</keyword>
<dbReference type="EMBL" id="NIBG01000041">
    <property type="protein sequence ID" value="PAB55946.1"/>
    <property type="molecule type" value="Genomic_DNA"/>
</dbReference>
<dbReference type="PANTHER" id="PTHR33908:SF11">
    <property type="entry name" value="MEMBRANE PROTEIN"/>
    <property type="match status" value="1"/>
</dbReference>
<feature type="transmembrane region" description="Helical" evidence="8">
    <location>
        <begin position="112"/>
        <end position="130"/>
    </location>
</feature>
<sequence length="443" mass="51395">MKKHIERLYFVFILITSSIMKFKYINNVKTKQLYDFQTYHEIASNIYNHLGHTLDGWPIAFQGMGYPTTLGFVYKIVGDDNIQVAKNFNVILSILTLIIIYFITVKLTDDKFIIYGTYTMVAFIPNYIAYNNAVGTEVYFTFLFSLLILSYLLEYNFKLKVGVIGFLIGILTLTKPFFMVYPIVLGFIDYLRDKDMKKAIIYVTSGLIIMAMIICPWTYRNYKKFGRIIPVSYNSGYVMYINNNDYNTTGAWMPLLDVPNTRENKEKIEEILSKKSVKVAPEIEPIIKKSATKWIVNNKVEFLKLGTLRLNSIFYSGSWDIDAWTKNEEKTNNFEELTKGEQSYIIRNNHFNRSVRDIIIYTLSSMGIIYALFSIKLIIQGLINKEYKISSIILIPSVNTLFFMSVYFTYEGQSRYNFPLLFLFVIGLMNILSGLNKKEGLGD</sequence>
<keyword evidence="3" id="KW-0328">Glycosyltransferase</keyword>
<evidence type="ECO:0000313" key="10">
    <source>
        <dbReference type="Proteomes" id="UP000216024"/>
    </source>
</evidence>
<dbReference type="Proteomes" id="UP000216024">
    <property type="component" value="Unassembled WGS sequence"/>
</dbReference>
<protein>
    <submittedName>
        <fullName evidence="9">Uncharacterized protein</fullName>
    </submittedName>
</protein>
<feature type="transmembrane region" description="Helical" evidence="8">
    <location>
        <begin position="136"/>
        <end position="153"/>
    </location>
</feature>
<dbReference type="InterPro" id="IPR050297">
    <property type="entry name" value="LipidA_mod_glycosyltrf_83"/>
</dbReference>
<feature type="transmembrane region" description="Helical" evidence="8">
    <location>
        <begin position="7"/>
        <end position="25"/>
    </location>
</feature>
<keyword evidence="7 8" id="KW-0472">Membrane</keyword>
<feature type="transmembrane region" description="Helical" evidence="8">
    <location>
        <begin position="200"/>
        <end position="219"/>
    </location>
</feature>
<dbReference type="GO" id="GO:0009103">
    <property type="term" value="P:lipopolysaccharide biosynthetic process"/>
    <property type="evidence" value="ECO:0007669"/>
    <property type="project" value="UniProtKB-ARBA"/>
</dbReference>
<comment type="caution">
    <text evidence="9">The sequence shown here is derived from an EMBL/GenBank/DDBJ whole genome shotgun (WGS) entry which is preliminary data.</text>
</comment>
<keyword evidence="6 8" id="KW-1133">Transmembrane helix</keyword>
<dbReference type="PANTHER" id="PTHR33908">
    <property type="entry name" value="MANNOSYLTRANSFERASE YKCB-RELATED"/>
    <property type="match status" value="1"/>
</dbReference>
<feature type="transmembrane region" description="Helical" evidence="8">
    <location>
        <begin position="389"/>
        <end position="410"/>
    </location>
</feature>
<dbReference type="AlphaFoldDB" id="A0A267M8P6"/>
<keyword evidence="10" id="KW-1185">Reference proteome</keyword>
<organism evidence="9 10">
    <name type="scientific">Anaeromicrobium sediminis</name>
    <dbReference type="NCBI Taxonomy" id="1478221"/>
    <lineage>
        <taxon>Bacteria</taxon>
        <taxon>Bacillati</taxon>
        <taxon>Bacillota</taxon>
        <taxon>Clostridia</taxon>
        <taxon>Peptostreptococcales</taxon>
        <taxon>Thermotaleaceae</taxon>
        <taxon>Anaeromicrobium</taxon>
    </lineage>
</organism>
<evidence type="ECO:0000256" key="7">
    <source>
        <dbReference type="ARBA" id="ARBA00023136"/>
    </source>
</evidence>
<accession>A0A267M8P6</accession>
<feature type="transmembrane region" description="Helical" evidence="8">
    <location>
        <begin position="88"/>
        <end position="105"/>
    </location>
</feature>
<comment type="subcellular location">
    <subcellularLocation>
        <location evidence="1">Cell membrane</location>
        <topology evidence="1">Multi-pass membrane protein</topology>
    </subcellularLocation>
</comment>
<feature type="transmembrane region" description="Helical" evidence="8">
    <location>
        <begin position="358"/>
        <end position="383"/>
    </location>
</feature>
<feature type="transmembrane region" description="Helical" evidence="8">
    <location>
        <begin position="165"/>
        <end position="188"/>
    </location>
</feature>
<evidence type="ECO:0000256" key="3">
    <source>
        <dbReference type="ARBA" id="ARBA00022676"/>
    </source>
</evidence>
<evidence type="ECO:0000256" key="1">
    <source>
        <dbReference type="ARBA" id="ARBA00004651"/>
    </source>
</evidence>
<dbReference type="OrthoDB" id="136232at2"/>
<dbReference type="GO" id="GO:0005886">
    <property type="term" value="C:plasma membrane"/>
    <property type="evidence" value="ECO:0007669"/>
    <property type="project" value="UniProtKB-SubCell"/>
</dbReference>
<evidence type="ECO:0000256" key="2">
    <source>
        <dbReference type="ARBA" id="ARBA00022475"/>
    </source>
</evidence>
<gene>
    <name evidence="9" type="ORF">CCE28_21420</name>
</gene>
<evidence type="ECO:0000313" key="9">
    <source>
        <dbReference type="EMBL" id="PAB55946.1"/>
    </source>
</evidence>
<dbReference type="GO" id="GO:0016763">
    <property type="term" value="F:pentosyltransferase activity"/>
    <property type="evidence" value="ECO:0007669"/>
    <property type="project" value="TreeGrafter"/>
</dbReference>
<evidence type="ECO:0000256" key="5">
    <source>
        <dbReference type="ARBA" id="ARBA00022692"/>
    </source>
</evidence>
<dbReference type="RefSeq" id="WP_095136242.1">
    <property type="nucleotide sequence ID" value="NZ_NIBG01000041.1"/>
</dbReference>
<keyword evidence="4" id="KW-0808">Transferase</keyword>